<sequence length="224" mass="24936">MLILMLRTLMVYLLILLAMRLMGKRQLGELQPAELVSTILISNLASISIESPELPLTASLVPVFLIVALELFLSGLCFCRPKAARLLFGSPVTVIRDGKICRETLRSLRFGTGDLLEALRGKDVFDPAQVSWAVVETNGSISICKTEDGDPFIPVIADGQLLKGALPLCRKDAQWLEFLLRKEKCTREQVLLLLVRAGGEYRLIPKENSPLPQKRIRGLWKGQK</sequence>
<dbReference type="Proteomes" id="UP000295184">
    <property type="component" value="Unassembled WGS sequence"/>
</dbReference>
<evidence type="ECO:0000256" key="2">
    <source>
        <dbReference type="ARBA" id="ARBA00006448"/>
    </source>
</evidence>
<evidence type="ECO:0000256" key="5">
    <source>
        <dbReference type="ARBA" id="ARBA00022989"/>
    </source>
</evidence>
<dbReference type="OrthoDB" id="1682423at2"/>
<evidence type="ECO:0000256" key="4">
    <source>
        <dbReference type="ARBA" id="ARBA00022692"/>
    </source>
</evidence>
<dbReference type="InterPro" id="IPR023090">
    <property type="entry name" value="UPF0702_alpha/beta_dom_sf"/>
</dbReference>
<dbReference type="Pfam" id="PF04239">
    <property type="entry name" value="DUF421"/>
    <property type="match status" value="1"/>
</dbReference>
<proteinExistence type="inferred from homology"/>
<dbReference type="RefSeq" id="WP_058963010.1">
    <property type="nucleotide sequence ID" value="NZ_CABKVM010000012.1"/>
</dbReference>
<accession>A0A4R1R0G4</accession>
<dbReference type="PANTHER" id="PTHR34582:SF6">
    <property type="entry name" value="UPF0702 TRANSMEMBRANE PROTEIN YCAP"/>
    <property type="match status" value="1"/>
</dbReference>
<keyword evidence="5" id="KW-1133">Transmembrane helix</keyword>
<protein>
    <submittedName>
        <fullName evidence="8">Uncharacterized membrane protein YcaP (DUF421 family)</fullName>
    </submittedName>
</protein>
<keyword evidence="6" id="KW-0472">Membrane</keyword>
<evidence type="ECO:0000259" key="7">
    <source>
        <dbReference type="Pfam" id="PF04239"/>
    </source>
</evidence>
<organism evidence="8 9">
    <name type="scientific">Allofournierella massiliensis</name>
    <dbReference type="NCBI Taxonomy" id="1650663"/>
    <lineage>
        <taxon>Bacteria</taxon>
        <taxon>Bacillati</taxon>
        <taxon>Bacillota</taxon>
        <taxon>Clostridia</taxon>
        <taxon>Eubacteriales</taxon>
        <taxon>Oscillospiraceae</taxon>
        <taxon>Allofournierella</taxon>
    </lineage>
</organism>
<reference evidence="8 9" key="1">
    <citation type="submission" date="2019-03" db="EMBL/GenBank/DDBJ databases">
        <title>Genomic Encyclopedia of Type Strains, Phase IV (KMG-IV): sequencing the most valuable type-strain genomes for metagenomic binning, comparative biology and taxonomic classification.</title>
        <authorList>
            <person name="Goeker M."/>
        </authorList>
    </citation>
    <scope>NUCLEOTIDE SEQUENCE [LARGE SCALE GENOMIC DNA]</scope>
    <source>
        <strain evidence="8 9">DSM 100451</strain>
    </source>
</reference>
<dbReference type="AlphaFoldDB" id="A0A4R1R0G4"/>
<dbReference type="STRING" id="1650663.GCA_001486665_00498"/>
<evidence type="ECO:0000256" key="6">
    <source>
        <dbReference type="ARBA" id="ARBA00023136"/>
    </source>
</evidence>
<keyword evidence="4" id="KW-0812">Transmembrane</keyword>
<evidence type="ECO:0000256" key="1">
    <source>
        <dbReference type="ARBA" id="ARBA00004651"/>
    </source>
</evidence>
<gene>
    <name evidence="8" type="ORF">EDD77_107142</name>
</gene>
<evidence type="ECO:0000313" key="9">
    <source>
        <dbReference type="Proteomes" id="UP000295184"/>
    </source>
</evidence>
<feature type="domain" description="YetF C-terminal" evidence="7">
    <location>
        <begin position="83"/>
        <end position="192"/>
    </location>
</feature>
<evidence type="ECO:0000256" key="3">
    <source>
        <dbReference type="ARBA" id="ARBA00022475"/>
    </source>
</evidence>
<dbReference type="GO" id="GO:0005886">
    <property type="term" value="C:plasma membrane"/>
    <property type="evidence" value="ECO:0007669"/>
    <property type="project" value="UniProtKB-SubCell"/>
</dbReference>
<dbReference type="Gene3D" id="3.30.240.20">
    <property type="entry name" value="bsu07140 like domains"/>
    <property type="match status" value="2"/>
</dbReference>
<comment type="caution">
    <text evidence="8">The sequence shown here is derived from an EMBL/GenBank/DDBJ whole genome shotgun (WGS) entry which is preliminary data.</text>
</comment>
<evidence type="ECO:0000313" key="8">
    <source>
        <dbReference type="EMBL" id="TCL58780.1"/>
    </source>
</evidence>
<dbReference type="GeneID" id="97382003"/>
<dbReference type="PANTHER" id="PTHR34582">
    <property type="entry name" value="UPF0702 TRANSMEMBRANE PROTEIN YCAP"/>
    <property type="match status" value="1"/>
</dbReference>
<keyword evidence="3" id="KW-1003">Cell membrane</keyword>
<dbReference type="InterPro" id="IPR007353">
    <property type="entry name" value="DUF421"/>
</dbReference>
<name>A0A4R1R0G4_9FIRM</name>
<comment type="similarity">
    <text evidence="2">Belongs to the UPF0702 family.</text>
</comment>
<dbReference type="EMBL" id="SLUM01000007">
    <property type="protein sequence ID" value="TCL58780.1"/>
    <property type="molecule type" value="Genomic_DNA"/>
</dbReference>
<comment type="subcellular location">
    <subcellularLocation>
        <location evidence="1">Cell membrane</location>
        <topology evidence="1">Multi-pass membrane protein</topology>
    </subcellularLocation>
</comment>